<gene>
    <name evidence="2" type="ORF">WMO39_09725</name>
</gene>
<feature type="transmembrane region" description="Helical" evidence="1">
    <location>
        <begin position="62"/>
        <end position="81"/>
    </location>
</feature>
<organism evidence="2 3">
    <name type="scientific">Ruminococcoides intestinale</name>
    <dbReference type="NCBI Taxonomy" id="3133162"/>
    <lineage>
        <taxon>Bacteria</taxon>
        <taxon>Bacillati</taxon>
        <taxon>Bacillota</taxon>
        <taxon>Clostridia</taxon>
        <taxon>Eubacteriales</taxon>
        <taxon>Oscillospiraceae</taxon>
        <taxon>Ruminococcoides</taxon>
    </lineage>
</organism>
<dbReference type="Proteomes" id="UP001490816">
    <property type="component" value="Unassembled WGS sequence"/>
</dbReference>
<keyword evidence="1" id="KW-1133">Transmembrane helix</keyword>
<keyword evidence="1" id="KW-0472">Membrane</keyword>
<protein>
    <submittedName>
        <fullName evidence="2">Uncharacterized protein</fullName>
    </submittedName>
</protein>
<accession>A0ABV1FFC1</accession>
<evidence type="ECO:0000313" key="2">
    <source>
        <dbReference type="EMBL" id="MEQ2470599.1"/>
    </source>
</evidence>
<proteinExistence type="predicted"/>
<dbReference type="RefSeq" id="WP_117950515.1">
    <property type="nucleotide sequence ID" value="NZ_JBBMEZ010000030.1"/>
</dbReference>
<sequence>MLSKIEKFRDEHPKVRRILDEISDFCDKALIVNYIITFIISTVVICVPTIMAFLCLSDKDRGWIASIVGGVLSLIVIPLLINHIKRKQKKTDELYEINKPLYQKLSAILIQLLADEYMIHDKNAICEFSTVDNDKVKEITDPLNNFICENYDKMCNTFSVALIWDIIDVYNECLHSVTKYVNIRVKIRKCFRNMRRKLGAKGSFYINQTVINMLCSHNNENR</sequence>
<keyword evidence="3" id="KW-1185">Reference proteome</keyword>
<comment type="caution">
    <text evidence="2">The sequence shown here is derived from an EMBL/GenBank/DDBJ whole genome shotgun (WGS) entry which is preliminary data.</text>
</comment>
<reference evidence="2 3" key="1">
    <citation type="submission" date="2024-03" db="EMBL/GenBank/DDBJ databases">
        <title>Human intestinal bacterial collection.</title>
        <authorList>
            <person name="Pauvert C."/>
            <person name="Hitch T.C.A."/>
            <person name="Clavel T."/>
        </authorList>
    </citation>
    <scope>NUCLEOTIDE SEQUENCE [LARGE SCALE GENOMIC DNA]</scope>
    <source>
        <strain evidence="2 3">CLA-JM-H38</strain>
    </source>
</reference>
<evidence type="ECO:0000256" key="1">
    <source>
        <dbReference type="SAM" id="Phobius"/>
    </source>
</evidence>
<feature type="transmembrane region" description="Helical" evidence="1">
    <location>
        <begin position="31"/>
        <end position="56"/>
    </location>
</feature>
<dbReference type="EMBL" id="JBBMEZ010000030">
    <property type="protein sequence ID" value="MEQ2470599.1"/>
    <property type="molecule type" value="Genomic_DNA"/>
</dbReference>
<keyword evidence="1" id="KW-0812">Transmembrane</keyword>
<evidence type="ECO:0000313" key="3">
    <source>
        <dbReference type="Proteomes" id="UP001490816"/>
    </source>
</evidence>
<name>A0ABV1FFC1_9FIRM</name>